<keyword evidence="1" id="KW-1133">Transmembrane helix</keyword>
<name>A0A318KG54_9FIRM</name>
<dbReference type="EMBL" id="QJKH01000015">
    <property type="protein sequence ID" value="PXX76029.1"/>
    <property type="molecule type" value="Genomic_DNA"/>
</dbReference>
<evidence type="ECO:0008006" key="4">
    <source>
        <dbReference type="Google" id="ProtNLM"/>
    </source>
</evidence>
<proteinExistence type="predicted"/>
<feature type="transmembrane region" description="Helical" evidence="1">
    <location>
        <begin position="102"/>
        <end position="121"/>
    </location>
</feature>
<keyword evidence="1" id="KW-0812">Transmembrane</keyword>
<protein>
    <recommendedName>
        <fullName evidence="4">DUF998 domain-containing protein</fullName>
    </recommendedName>
</protein>
<evidence type="ECO:0000313" key="2">
    <source>
        <dbReference type="EMBL" id="PXX76029.1"/>
    </source>
</evidence>
<keyword evidence="1" id="KW-0472">Membrane</keyword>
<dbReference type="RefSeq" id="WP_022939334.1">
    <property type="nucleotide sequence ID" value="NZ_CABKRQ010000009.1"/>
</dbReference>
<sequence length="185" mass="21546">MLLNLMTYVLIPAYTLLFIKGSHLFDSNFSVHGNLPSNQLAFLLWGVLVGIYFYVLINRILMRFQEARLESILLKIAILLLFMAVTTPYLPEQFPFQSKLHIVFAFLASLLLLLILYRIVGRAYRQHRSDYRIYLYSLHFITAMSCLFFLLVGIVSTALEVFFSLSCVVLTCNLYKQIKEHNEIY</sequence>
<feature type="transmembrane region" description="Helical" evidence="1">
    <location>
        <begin position="72"/>
        <end position="90"/>
    </location>
</feature>
<feature type="transmembrane region" description="Helical" evidence="1">
    <location>
        <begin position="40"/>
        <end position="60"/>
    </location>
</feature>
<accession>A0A318KG54</accession>
<gene>
    <name evidence="2" type="ORF">DES51_1156</name>
</gene>
<evidence type="ECO:0000313" key="3">
    <source>
        <dbReference type="Proteomes" id="UP000247612"/>
    </source>
</evidence>
<organism evidence="2 3">
    <name type="scientific">Dielma fastidiosa</name>
    <dbReference type="NCBI Taxonomy" id="1034346"/>
    <lineage>
        <taxon>Bacteria</taxon>
        <taxon>Bacillati</taxon>
        <taxon>Bacillota</taxon>
        <taxon>Erysipelotrichia</taxon>
        <taxon>Erysipelotrichales</taxon>
        <taxon>Erysipelotrichaceae</taxon>
        <taxon>Dielma</taxon>
    </lineage>
</organism>
<reference evidence="2 3" key="1">
    <citation type="submission" date="2018-05" db="EMBL/GenBank/DDBJ databases">
        <title>Genomic Encyclopedia of Type Strains, Phase IV (KMG-IV): sequencing the most valuable type-strain genomes for metagenomic binning, comparative biology and taxonomic classification.</title>
        <authorList>
            <person name="Goeker M."/>
        </authorList>
    </citation>
    <scope>NUCLEOTIDE SEQUENCE [LARGE SCALE GENOMIC DNA]</scope>
    <source>
        <strain evidence="2 3">JC118</strain>
    </source>
</reference>
<evidence type="ECO:0000256" key="1">
    <source>
        <dbReference type="SAM" id="Phobius"/>
    </source>
</evidence>
<dbReference type="STRING" id="1034346.GCA_000313565_03058"/>
<keyword evidence="3" id="KW-1185">Reference proteome</keyword>
<comment type="caution">
    <text evidence="2">The sequence shown here is derived from an EMBL/GenBank/DDBJ whole genome shotgun (WGS) entry which is preliminary data.</text>
</comment>
<dbReference type="AlphaFoldDB" id="A0A318KG54"/>
<dbReference type="Proteomes" id="UP000247612">
    <property type="component" value="Unassembled WGS sequence"/>
</dbReference>
<feature type="transmembrane region" description="Helical" evidence="1">
    <location>
        <begin position="133"/>
        <end position="152"/>
    </location>
</feature>
<dbReference type="OrthoDB" id="1903584at2"/>